<accession>A0ABY6GNG4</accession>
<reference evidence="4" key="1">
    <citation type="submission" date="2022-10" db="EMBL/GenBank/DDBJ databases">
        <title>Completed Genome Sequence of two octocoral isolated bacterium, Endozoicomonas euniceicola EF212T and Endozoicomonas gorgoniicola PS125T.</title>
        <authorList>
            <person name="Chiou Y.-J."/>
            <person name="Chen Y.-H."/>
        </authorList>
    </citation>
    <scope>NUCLEOTIDE SEQUENCE</scope>
    <source>
        <strain evidence="4">EF212</strain>
    </source>
</reference>
<evidence type="ECO:0000313" key="5">
    <source>
        <dbReference type="Proteomes" id="UP001163255"/>
    </source>
</evidence>
<feature type="compositionally biased region" description="Basic and acidic residues" evidence="1">
    <location>
        <begin position="620"/>
        <end position="629"/>
    </location>
</feature>
<dbReference type="Proteomes" id="UP001163255">
    <property type="component" value="Chromosome"/>
</dbReference>
<dbReference type="InterPro" id="IPR008866">
    <property type="entry name" value="Phage_lambda_GpA-like"/>
</dbReference>
<sequence>MNKRSSTTHEFNHVLLDVLSCNLKRVKPPPELLPNEWAEQFVQIPAGNAKPGPVRFANAPFQVEPMNMVVNPDCYRITLMWGAQTGKSQVQLMAMGFCIDHAPQSQMMMQPSEGDLQTWLNAKFDPMVESTTTIKEKMAKPRSREGVNNQKMKSYPGGFLMFAWSGSPKTMRGRSAPKIFCDEVDGYEVTAEGNPVSLLWQRAATFGDQRLLFETSTPTVKRASFIETSFEAGDQRRFYVPCPHCKEKQTLEWSGVDWDKERNDKGETIEHYPETARYICKTCGAIWNDAERFAAIRNGEWIGAKPFKGHASYHLSELYSMFRRLRDIVISFLEKNAANDLQTFMNVSLAETWEEGGERVDHHVLMKRLEQYLAEIPAGVVAITAGVDVQRDRLELELVGWGMGYESWSLDYQVFYGDPTLPETNPDSCWYELNRYREQVWQHEHGHQMKLLAVCIDSSDQTDHVYNYCKGKAGRRVFPIKGVSGWGRPVVASPNRKRNGRKNVRPVDLFPVGVDEAKSIVMRRLGIKEPGPGYCHFPDDRDQEYFEQLTAEKLITRYRKGFPHREWHKTRERNEALDCRVYALAALQLMNVNLDKLARRMEAEKQEQEQEPEEQPATEPKPEKPPEEKKRRRIRVRSTRKRFR</sequence>
<evidence type="ECO:0000259" key="3">
    <source>
        <dbReference type="Pfam" id="PF20454"/>
    </source>
</evidence>
<dbReference type="Gene3D" id="3.40.50.300">
    <property type="entry name" value="P-loop containing nucleotide triphosphate hydrolases"/>
    <property type="match status" value="1"/>
</dbReference>
<keyword evidence="5" id="KW-1185">Reference proteome</keyword>
<dbReference type="InterPro" id="IPR046453">
    <property type="entry name" value="GpA_ATPase"/>
</dbReference>
<evidence type="ECO:0000259" key="2">
    <source>
        <dbReference type="Pfam" id="PF05876"/>
    </source>
</evidence>
<feature type="compositionally biased region" description="Basic residues" evidence="1">
    <location>
        <begin position="630"/>
        <end position="644"/>
    </location>
</feature>
<evidence type="ECO:0000256" key="1">
    <source>
        <dbReference type="SAM" id="MobiDB-lite"/>
    </source>
</evidence>
<protein>
    <submittedName>
        <fullName evidence="4">Phage terminase large subunit family protein</fullName>
    </submittedName>
</protein>
<name>A0ABY6GNG4_9GAMM</name>
<dbReference type="Pfam" id="PF20454">
    <property type="entry name" value="GpA_nuclease"/>
    <property type="match status" value="1"/>
</dbReference>
<dbReference type="EMBL" id="CP103300">
    <property type="protein sequence ID" value="UYM14268.1"/>
    <property type="molecule type" value="Genomic_DNA"/>
</dbReference>
<evidence type="ECO:0000313" key="4">
    <source>
        <dbReference type="EMBL" id="UYM14268.1"/>
    </source>
</evidence>
<dbReference type="Pfam" id="PF05876">
    <property type="entry name" value="GpA_ATPase"/>
    <property type="match status" value="1"/>
</dbReference>
<proteinExistence type="inferred from homology"/>
<feature type="domain" description="Phage terminase large subunit GpA ATPase" evidence="2">
    <location>
        <begin position="49"/>
        <end position="301"/>
    </location>
</feature>
<dbReference type="InterPro" id="IPR046454">
    <property type="entry name" value="GpA_endonuclease"/>
</dbReference>
<gene>
    <name evidence="4" type="ORF">NX720_15325</name>
</gene>
<dbReference type="HAMAP" id="MF_04144">
    <property type="entry name" value="TERL_LAMBDA"/>
    <property type="match status" value="1"/>
</dbReference>
<feature type="domain" description="Terminase large subunit GpA endonuclease" evidence="3">
    <location>
        <begin position="310"/>
        <end position="593"/>
    </location>
</feature>
<dbReference type="RefSeq" id="WP_262595672.1">
    <property type="nucleotide sequence ID" value="NZ_CP103300.1"/>
</dbReference>
<organism evidence="4 5">
    <name type="scientific">Endozoicomonas euniceicola</name>
    <dbReference type="NCBI Taxonomy" id="1234143"/>
    <lineage>
        <taxon>Bacteria</taxon>
        <taxon>Pseudomonadati</taxon>
        <taxon>Pseudomonadota</taxon>
        <taxon>Gammaproteobacteria</taxon>
        <taxon>Oceanospirillales</taxon>
        <taxon>Endozoicomonadaceae</taxon>
        <taxon>Endozoicomonas</taxon>
    </lineage>
</organism>
<feature type="region of interest" description="Disordered" evidence="1">
    <location>
        <begin position="600"/>
        <end position="644"/>
    </location>
</feature>
<dbReference type="InterPro" id="IPR027417">
    <property type="entry name" value="P-loop_NTPase"/>
</dbReference>